<dbReference type="PANTHER" id="PTHR46018">
    <property type="entry name" value="ZINC PHOSPHODIESTERASE ELAC PROTEIN 1"/>
    <property type="match status" value="1"/>
</dbReference>
<dbReference type="InterPro" id="IPR036866">
    <property type="entry name" value="RibonucZ/Hydroxyglut_hydro"/>
</dbReference>
<dbReference type="PATRIC" id="fig|931276.5.peg.3868"/>
<sequence length="233" mass="26628">MNELNFLGRGSGYNVNEGNTCAYIKNDDTLLLIDCGEAVFEKIIKRDLINRIKNVYILITHMHSDHVGSLGSFVGYCYWKSNITANVYFHEKQKIGEFLKLTGAVEGQSFLVHGTENQRIDSLGITFNSRLTKHSKTINTYSYLLNFDYGNDIFYSGDTYETNIDIIPFLETGNLIYHDTCLNDNKDNVHTSLRVLCDKIPYKYRKQVYCIHIDGENFIEKATAEGFNVAEVV</sequence>
<keyword evidence="3" id="KW-0378">Hydrolase</keyword>
<evidence type="ECO:0000313" key="3">
    <source>
        <dbReference type="EMBL" id="AGF57596.1"/>
    </source>
</evidence>
<proteinExistence type="predicted"/>
<dbReference type="EMBL" id="CP004121">
    <property type="protein sequence ID" value="AGF57596.1"/>
    <property type="molecule type" value="Genomic_DNA"/>
</dbReference>
<keyword evidence="4" id="KW-1185">Reference proteome</keyword>
<dbReference type="STRING" id="36745.CLSAP_36100"/>
<dbReference type="AlphaFoldDB" id="M1MS85"/>
<reference evidence="3 4" key="1">
    <citation type="submission" date="2013-02" db="EMBL/GenBank/DDBJ databases">
        <title>Genome sequence of Clostridium saccharoperbutylacetonicum N1-4(HMT).</title>
        <authorList>
            <person name="Poehlein A."/>
            <person name="Daniel R."/>
        </authorList>
    </citation>
    <scope>NUCLEOTIDE SEQUENCE [LARGE SCALE GENOMIC DNA]</scope>
    <source>
        <strain evidence="4">N1-4(HMT)</strain>
    </source>
</reference>
<dbReference type="Pfam" id="PF23023">
    <property type="entry name" value="Anti-Pycsar_Apyc1"/>
    <property type="match status" value="1"/>
</dbReference>
<keyword evidence="1" id="KW-0255">Endonuclease</keyword>
<dbReference type="SUPFAM" id="SSF56281">
    <property type="entry name" value="Metallo-hydrolase/oxidoreductase"/>
    <property type="match status" value="1"/>
</dbReference>
<dbReference type="Gene3D" id="3.60.15.10">
    <property type="entry name" value="Ribonuclease Z/Hydroxyacylglutathione hydrolase-like"/>
    <property type="match status" value="1"/>
</dbReference>
<evidence type="ECO:0000256" key="1">
    <source>
        <dbReference type="ARBA" id="ARBA00022759"/>
    </source>
</evidence>
<dbReference type="KEGG" id="csr:Cspa_c38360"/>
<dbReference type="eggNOG" id="COG1234">
    <property type="taxonomic scope" value="Bacteria"/>
</dbReference>
<protein>
    <submittedName>
        <fullName evidence="3">Putative metal-dependent hydrolase</fullName>
    </submittedName>
</protein>
<name>M1MS85_9CLOT</name>
<evidence type="ECO:0000313" key="4">
    <source>
        <dbReference type="Proteomes" id="UP000011728"/>
    </source>
</evidence>
<gene>
    <name evidence="3" type="ORF">Cspa_c38360</name>
</gene>
<accession>M1MS85</accession>
<dbReference type="SMART" id="SM00849">
    <property type="entry name" value="Lactamase_B"/>
    <property type="match status" value="1"/>
</dbReference>
<keyword evidence="1" id="KW-0540">Nuclease</keyword>
<feature type="domain" description="Metallo-beta-lactamase" evidence="2">
    <location>
        <begin position="18"/>
        <end position="212"/>
    </location>
</feature>
<organism evidence="3 4">
    <name type="scientific">Clostridium saccharoperbutylacetonicum N1-4(HMT)</name>
    <dbReference type="NCBI Taxonomy" id="931276"/>
    <lineage>
        <taxon>Bacteria</taxon>
        <taxon>Bacillati</taxon>
        <taxon>Bacillota</taxon>
        <taxon>Clostridia</taxon>
        <taxon>Eubacteriales</taxon>
        <taxon>Clostridiaceae</taxon>
        <taxon>Clostridium</taxon>
    </lineage>
</organism>
<dbReference type="Proteomes" id="UP000011728">
    <property type="component" value="Chromosome"/>
</dbReference>
<evidence type="ECO:0000259" key="2">
    <source>
        <dbReference type="SMART" id="SM00849"/>
    </source>
</evidence>
<dbReference type="InterPro" id="IPR001279">
    <property type="entry name" value="Metallo-B-lactamas"/>
</dbReference>
<dbReference type="HOGENOM" id="CLU_102479_0_0_9"/>
<dbReference type="RefSeq" id="WP_015393909.1">
    <property type="nucleotide sequence ID" value="NC_020291.1"/>
</dbReference>
<dbReference type="GO" id="GO:0042781">
    <property type="term" value="F:3'-tRNA processing endoribonuclease activity"/>
    <property type="evidence" value="ECO:0007669"/>
    <property type="project" value="TreeGrafter"/>
</dbReference>
<dbReference type="PANTHER" id="PTHR46018:SF2">
    <property type="entry name" value="ZINC PHOSPHODIESTERASE ELAC PROTEIN 1"/>
    <property type="match status" value="1"/>
</dbReference>